<keyword evidence="2 6" id="KW-0489">Methyltransferase</keyword>
<evidence type="ECO:0000256" key="5">
    <source>
        <dbReference type="ARBA" id="ARBA00022694"/>
    </source>
</evidence>
<organism evidence="8 9">
    <name type="scientific">Mucilaginibacter oryzae</name>
    <dbReference type="NCBI Taxonomy" id="468058"/>
    <lineage>
        <taxon>Bacteria</taxon>
        <taxon>Pseudomonadati</taxon>
        <taxon>Bacteroidota</taxon>
        <taxon>Sphingobacteriia</taxon>
        <taxon>Sphingobacteriales</taxon>
        <taxon>Sphingobacteriaceae</taxon>
        <taxon>Mucilaginibacter</taxon>
    </lineage>
</organism>
<dbReference type="InterPro" id="IPR050210">
    <property type="entry name" value="tRNA_Adenine-N(6)_MTase"/>
</dbReference>
<dbReference type="EMBL" id="QGHA01000001">
    <property type="protein sequence ID" value="PWK79626.1"/>
    <property type="molecule type" value="Genomic_DNA"/>
</dbReference>
<dbReference type="InterPro" id="IPR002052">
    <property type="entry name" value="DNA_methylase_N6_adenine_CS"/>
</dbReference>
<dbReference type="HAMAP" id="MF_01872">
    <property type="entry name" value="tRNA_methyltr_YfiC"/>
    <property type="match status" value="1"/>
</dbReference>
<dbReference type="CDD" id="cd02440">
    <property type="entry name" value="AdoMet_MTases"/>
    <property type="match status" value="1"/>
</dbReference>
<dbReference type="PANTHER" id="PTHR47739">
    <property type="entry name" value="TRNA1(VAL) (ADENINE(37)-N6)-METHYLTRANSFERASE"/>
    <property type="match status" value="1"/>
</dbReference>
<dbReference type="GO" id="GO:0008033">
    <property type="term" value="P:tRNA processing"/>
    <property type="evidence" value="ECO:0007669"/>
    <property type="project" value="UniProtKB-UniRule"/>
</dbReference>
<evidence type="ECO:0000256" key="1">
    <source>
        <dbReference type="ARBA" id="ARBA00022490"/>
    </source>
</evidence>
<dbReference type="InterPro" id="IPR022882">
    <property type="entry name" value="tRNA_adenine-N6_MeTrfase"/>
</dbReference>
<comment type="similarity">
    <text evidence="6">Belongs to the methyltransferase superfamily. tRNA (adenine-N(6)-)-methyltransferase family.</text>
</comment>
<comment type="subcellular location">
    <subcellularLocation>
        <location evidence="6">Cytoplasm</location>
    </subcellularLocation>
</comment>
<dbReference type="GO" id="GO:0016430">
    <property type="term" value="F:tRNA (adenine-N6)-methyltransferase activity"/>
    <property type="evidence" value="ECO:0007669"/>
    <property type="project" value="UniProtKB-UniRule"/>
</dbReference>
<sequence length="234" mass="26206">MFRFKQFNVDQTGCAMKINTDGVLLGATATANDPLNILDIGTGTGVIAMMLAQRFPGAHIDAVEIDEQAALTSAENFKNSPFVNRLTCHPLGFEEFFNLYPERKYNLIVSNPPFYINSLQSPGEKLNLAKHAPRGFFASMIDKVAARLTANGALWLILPTDTAGLVKTIARQHYLHLQKIMTIRSFSTDAPHREILSFGMQETPLINDELIIYDGHKIYNPQYRALLKDFLTIF</sequence>
<dbReference type="GO" id="GO:0032259">
    <property type="term" value="P:methylation"/>
    <property type="evidence" value="ECO:0007669"/>
    <property type="project" value="UniProtKB-KW"/>
</dbReference>
<keyword evidence="4 6" id="KW-0949">S-adenosyl-L-methionine</keyword>
<dbReference type="GO" id="GO:0005737">
    <property type="term" value="C:cytoplasm"/>
    <property type="evidence" value="ECO:0007669"/>
    <property type="project" value="UniProtKB-SubCell"/>
</dbReference>
<protein>
    <recommendedName>
        <fullName evidence="6">tRNA1(Val) (adenine(37)-N6)-methyltransferase</fullName>
        <ecNumber evidence="6">2.1.1.223</ecNumber>
    </recommendedName>
    <alternativeName>
        <fullName evidence="6">tRNA m6A37 methyltransferase</fullName>
    </alternativeName>
</protein>
<evidence type="ECO:0000256" key="2">
    <source>
        <dbReference type="ARBA" id="ARBA00022603"/>
    </source>
</evidence>
<evidence type="ECO:0000256" key="4">
    <source>
        <dbReference type="ARBA" id="ARBA00022691"/>
    </source>
</evidence>
<keyword evidence="9" id="KW-1185">Reference proteome</keyword>
<reference evidence="8 9" key="1">
    <citation type="submission" date="2018-05" db="EMBL/GenBank/DDBJ databases">
        <title>Genomic Encyclopedia of Archaeal and Bacterial Type Strains, Phase II (KMG-II): from individual species to whole genera.</title>
        <authorList>
            <person name="Goeker M."/>
        </authorList>
    </citation>
    <scope>NUCLEOTIDE SEQUENCE [LARGE SCALE GENOMIC DNA]</scope>
    <source>
        <strain evidence="8 9">DSM 19975</strain>
    </source>
</reference>
<accession>A0A316HGK4</accession>
<evidence type="ECO:0000256" key="3">
    <source>
        <dbReference type="ARBA" id="ARBA00022679"/>
    </source>
</evidence>
<proteinExistence type="inferred from homology"/>
<dbReference type="GO" id="GO:0003676">
    <property type="term" value="F:nucleic acid binding"/>
    <property type="evidence" value="ECO:0007669"/>
    <property type="project" value="InterPro"/>
</dbReference>
<dbReference type="Pfam" id="PF05175">
    <property type="entry name" value="MTS"/>
    <property type="match status" value="1"/>
</dbReference>
<dbReference type="InterPro" id="IPR029063">
    <property type="entry name" value="SAM-dependent_MTases_sf"/>
</dbReference>
<evidence type="ECO:0000313" key="8">
    <source>
        <dbReference type="EMBL" id="PWK79626.1"/>
    </source>
</evidence>
<dbReference type="EC" id="2.1.1.223" evidence="6"/>
<dbReference type="AlphaFoldDB" id="A0A316HGK4"/>
<comment type="caution">
    <text evidence="8">The sequence shown here is derived from an EMBL/GenBank/DDBJ whole genome shotgun (WGS) entry which is preliminary data.</text>
</comment>
<feature type="domain" description="Methyltransferase small" evidence="7">
    <location>
        <begin position="32"/>
        <end position="158"/>
    </location>
</feature>
<comment type="catalytic activity">
    <reaction evidence="6">
        <text>adenosine(37) in tRNA1(Val) + S-adenosyl-L-methionine = N(6)-methyladenosine(37) in tRNA1(Val) + S-adenosyl-L-homocysteine + H(+)</text>
        <dbReference type="Rhea" id="RHEA:43160"/>
        <dbReference type="Rhea" id="RHEA-COMP:10369"/>
        <dbReference type="Rhea" id="RHEA-COMP:10370"/>
        <dbReference type="ChEBI" id="CHEBI:15378"/>
        <dbReference type="ChEBI" id="CHEBI:57856"/>
        <dbReference type="ChEBI" id="CHEBI:59789"/>
        <dbReference type="ChEBI" id="CHEBI:74411"/>
        <dbReference type="ChEBI" id="CHEBI:74449"/>
        <dbReference type="EC" id="2.1.1.223"/>
    </reaction>
</comment>
<keyword evidence="3 6" id="KW-0808">Transferase</keyword>
<keyword evidence="5 6" id="KW-0819">tRNA processing</keyword>
<dbReference type="SUPFAM" id="SSF53335">
    <property type="entry name" value="S-adenosyl-L-methionine-dependent methyltransferases"/>
    <property type="match status" value="1"/>
</dbReference>
<comment type="function">
    <text evidence="6">Specifically methylates the adenine in position 37 of tRNA(1)(Val) (anticodon cmo5UAC).</text>
</comment>
<name>A0A316HGK4_9SPHI</name>
<gene>
    <name evidence="8" type="ORF">LX99_00084</name>
</gene>
<evidence type="ECO:0000256" key="6">
    <source>
        <dbReference type="HAMAP-Rule" id="MF_01872"/>
    </source>
</evidence>
<dbReference type="Proteomes" id="UP000245678">
    <property type="component" value="Unassembled WGS sequence"/>
</dbReference>
<dbReference type="PANTHER" id="PTHR47739:SF1">
    <property type="entry name" value="TRNA1(VAL) (ADENINE(37)-N6)-METHYLTRANSFERASE"/>
    <property type="match status" value="1"/>
</dbReference>
<evidence type="ECO:0000259" key="7">
    <source>
        <dbReference type="Pfam" id="PF05175"/>
    </source>
</evidence>
<keyword evidence="1 6" id="KW-0963">Cytoplasm</keyword>
<dbReference type="InterPro" id="IPR007848">
    <property type="entry name" value="Small_mtfrase_dom"/>
</dbReference>
<dbReference type="PROSITE" id="PS00092">
    <property type="entry name" value="N6_MTASE"/>
    <property type="match status" value="1"/>
</dbReference>
<dbReference type="Gene3D" id="3.40.50.150">
    <property type="entry name" value="Vaccinia Virus protein VP39"/>
    <property type="match status" value="1"/>
</dbReference>
<evidence type="ECO:0000313" key="9">
    <source>
        <dbReference type="Proteomes" id="UP000245678"/>
    </source>
</evidence>